<dbReference type="Gene3D" id="1.25.40.10">
    <property type="entry name" value="Tetratricopeptide repeat domain"/>
    <property type="match status" value="3"/>
</dbReference>
<dbReference type="Proteomes" id="UP000663829">
    <property type="component" value="Unassembled WGS sequence"/>
</dbReference>
<keyword evidence="6" id="KW-1185">Reference proteome</keyword>
<dbReference type="AlphaFoldDB" id="A0A814S8W4"/>
<reference evidence="4" key="1">
    <citation type="submission" date="2021-02" db="EMBL/GenBank/DDBJ databases">
        <authorList>
            <person name="Nowell W R."/>
        </authorList>
    </citation>
    <scope>NUCLEOTIDE SEQUENCE</scope>
</reference>
<dbReference type="SMART" id="SM00028">
    <property type="entry name" value="TPR"/>
    <property type="match status" value="6"/>
</dbReference>
<dbReference type="OrthoDB" id="2017782at2759"/>
<dbReference type="SUPFAM" id="SSF48452">
    <property type="entry name" value="TPR-like"/>
    <property type="match status" value="2"/>
</dbReference>
<evidence type="ECO:0000256" key="3">
    <source>
        <dbReference type="PROSITE-ProRule" id="PRU00339"/>
    </source>
</evidence>
<dbReference type="EMBL" id="CAJNOQ010006691">
    <property type="protein sequence ID" value="CAF1144180.1"/>
    <property type="molecule type" value="Genomic_DNA"/>
</dbReference>
<gene>
    <name evidence="4" type="ORF">GPM918_LOCUS20843</name>
    <name evidence="5" type="ORF">SRO942_LOCUS20840</name>
</gene>
<feature type="repeat" description="TPR" evidence="3">
    <location>
        <begin position="27"/>
        <end position="60"/>
    </location>
</feature>
<dbReference type="PROSITE" id="PS50005">
    <property type="entry name" value="TPR"/>
    <property type="match status" value="2"/>
</dbReference>
<evidence type="ECO:0000256" key="2">
    <source>
        <dbReference type="ARBA" id="ARBA00022803"/>
    </source>
</evidence>
<dbReference type="InterPro" id="IPR011990">
    <property type="entry name" value="TPR-like_helical_dom_sf"/>
</dbReference>
<feature type="repeat" description="TPR" evidence="3">
    <location>
        <begin position="72"/>
        <end position="105"/>
    </location>
</feature>
<evidence type="ECO:0000313" key="4">
    <source>
        <dbReference type="EMBL" id="CAF1144180.1"/>
    </source>
</evidence>
<name>A0A814S8W4_9BILA</name>
<dbReference type="PANTHER" id="PTHR45641:SF1">
    <property type="entry name" value="AAA+ ATPASE DOMAIN-CONTAINING PROTEIN"/>
    <property type="match status" value="1"/>
</dbReference>
<dbReference type="Pfam" id="PF13424">
    <property type="entry name" value="TPR_12"/>
    <property type="match status" value="1"/>
</dbReference>
<evidence type="ECO:0000256" key="1">
    <source>
        <dbReference type="ARBA" id="ARBA00022737"/>
    </source>
</evidence>
<dbReference type="InterPro" id="IPR019734">
    <property type="entry name" value="TPR_rpt"/>
</dbReference>
<dbReference type="Proteomes" id="UP000681722">
    <property type="component" value="Unassembled WGS sequence"/>
</dbReference>
<proteinExistence type="predicted"/>
<dbReference type="PANTHER" id="PTHR45641">
    <property type="entry name" value="TETRATRICOPEPTIDE REPEAT PROTEIN (AFU_ORTHOLOGUE AFUA_6G03870)"/>
    <property type="match status" value="1"/>
</dbReference>
<dbReference type="EMBL" id="CAJOBC010006691">
    <property type="protein sequence ID" value="CAF3907813.1"/>
    <property type="molecule type" value="Genomic_DNA"/>
</dbReference>
<keyword evidence="2 3" id="KW-0802">TPR repeat</keyword>
<sequence>MTNGDNGRKNALEIYLSLKPINPVSNTTIYSNIDNVFVELADYKQALEMYNTALELLRLHDSSFIKDDLGLALIYNNIGGCYNQNGQYNRSIENYEKSISIKLKYLPSNHPSFGITYSNLSDTCRTNGNYKIALKYCQKTVDIHLLTLPKDHIDLAKLYNAMANIYIVSENSIKAKKNDELALEIVLNQMEQKHPLLTTIYNNIATICLNEYQYELTIKYFKCAFDEIGSSDTIGHAVIYNNLGEIYRKTGAEAIYEGIYSQHSLANTSEIATTFNNIGALYQLNGEYKLTRENYENSLVFDLTSLSGNHPNIIQTKQQISLIDALL</sequence>
<keyword evidence="1" id="KW-0677">Repeat</keyword>
<organism evidence="4 6">
    <name type="scientific">Didymodactylos carnosus</name>
    <dbReference type="NCBI Taxonomy" id="1234261"/>
    <lineage>
        <taxon>Eukaryota</taxon>
        <taxon>Metazoa</taxon>
        <taxon>Spiralia</taxon>
        <taxon>Gnathifera</taxon>
        <taxon>Rotifera</taxon>
        <taxon>Eurotatoria</taxon>
        <taxon>Bdelloidea</taxon>
        <taxon>Philodinida</taxon>
        <taxon>Philodinidae</taxon>
        <taxon>Didymodactylos</taxon>
    </lineage>
</organism>
<comment type="caution">
    <text evidence="4">The sequence shown here is derived from an EMBL/GenBank/DDBJ whole genome shotgun (WGS) entry which is preliminary data.</text>
</comment>
<evidence type="ECO:0000313" key="6">
    <source>
        <dbReference type="Proteomes" id="UP000663829"/>
    </source>
</evidence>
<accession>A0A814S8W4</accession>
<evidence type="ECO:0000313" key="5">
    <source>
        <dbReference type="EMBL" id="CAF3907813.1"/>
    </source>
</evidence>
<protein>
    <submittedName>
        <fullName evidence="4">Uncharacterized protein</fullName>
    </submittedName>
</protein>